<name>A0A9P8P1R0_9ASCO</name>
<dbReference type="SUPFAM" id="SSF52047">
    <property type="entry name" value="RNI-like"/>
    <property type="match status" value="1"/>
</dbReference>
<evidence type="ECO:0000313" key="2">
    <source>
        <dbReference type="Proteomes" id="UP000769157"/>
    </source>
</evidence>
<comment type="caution">
    <text evidence="1">The sequence shown here is derived from an EMBL/GenBank/DDBJ whole genome shotgun (WGS) entry which is preliminary data.</text>
</comment>
<dbReference type="AlphaFoldDB" id="A0A9P8P1R0"/>
<proteinExistence type="predicted"/>
<dbReference type="GeneID" id="70236982"/>
<keyword evidence="2" id="KW-1185">Reference proteome</keyword>
<dbReference type="Proteomes" id="UP000769157">
    <property type="component" value="Unassembled WGS sequence"/>
</dbReference>
<reference evidence="1" key="1">
    <citation type="journal article" date="2021" name="Open Biol.">
        <title>Shared evolutionary footprints suggest mitochondrial oxidative damage underlies multiple complex I losses in fungi.</title>
        <authorList>
            <person name="Schikora-Tamarit M.A."/>
            <person name="Marcet-Houben M."/>
            <person name="Nosek J."/>
            <person name="Gabaldon T."/>
        </authorList>
    </citation>
    <scope>NUCLEOTIDE SEQUENCE</scope>
    <source>
        <strain evidence="1">CBS6075</strain>
    </source>
</reference>
<dbReference type="Gene3D" id="3.80.10.10">
    <property type="entry name" value="Ribonuclease Inhibitor"/>
    <property type="match status" value="1"/>
</dbReference>
<protein>
    <submittedName>
        <fullName evidence="1">Uncharacterized protein</fullName>
    </submittedName>
</protein>
<organism evidence="1 2">
    <name type="scientific">Ogataea philodendri</name>
    <dbReference type="NCBI Taxonomy" id="1378263"/>
    <lineage>
        <taxon>Eukaryota</taxon>
        <taxon>Fungi</taxon>
        <taxon>Dikarya</taxon>
        <taxon>Ascomycota</taxon>
        <taxon>Saccharomycotina</taxon>
        <taxon>Pichiomycetes</taxon>
        <taxon>Pichiales</taxon>
        <taxon>Pichiaceae</taxon>
        <taxon>Ogataea</taxon>
    </lineage>
</organism>
<dbReference type="RefSeq" id="XP_046059953.1">
    <property type="nucleotide sequence ID" value="XM_046206160.1"/>
</dbReference>
<gene>
    <name evidence="1" type="ORF">OGAPHI_005018</name>
</gene>
<dbReference type="EMBL" id="JAEUBE010000366">
    <property type="protein sequence ID" value="KAH3663617.1"/>
    <property type="molecule type" value="Genomic_DNA"/>
</dbReference>
<dbReference type="OrthoDB" id="10520722at2759"/>
<evidence type="ECO:0000313" key="1">
    <source>
        <dbReference type="EMBL" id="KAH3663617.1"/>
    </source>
</evidence>
<reference evidence="1" key="2">
    <citation type="submission" date="2021-01" db="EMBL/GenBank/DDBJ databases">
        <authorList>
            <person name="Schikora-Tamarit M.A."/>
        </authorList>
    </citation>
    <scope>NUCLEOTIDE SEQUENCE</scope>
    <source>
        <strain evidence="1">CBS6075</strain>
    </source>
</reference>
<sequence>MTFPTEIEQLILSNLPLNASIDLLHTLVNSDSEISWQDTLKRNVTTCLRVFCSKADVHNANIAGQPFHQHSVFVNSPEFQQLAEISAISPFENSSVEIVASVQNYHQYIHQITAVFPPPNTISLYTVLCGPVPGKSLAHSENIAKLNISSISADELNTFKPFLNNLTGLTYLHVNIDYSERANRPSFVPIRLPNLVSLEISAFANCEDIIYPLAACSPKLTSVSLKLFENGQISMNRLLAAMESSSLENLTIESVEDDDHRLVSVVWTPDETSLLKLANLHHLHISGFVFPPRLEFLNHLSCLESVSLTSTRDPDALRNLDCSTIIALAITHPNRNLIQIELKHVGVFSNDLDHLSHFPALQTLSIDSVVLNQKFDLCFLKNLISLDLVVRSDVTTADFYNPIPYVLWPPHVKDVNLTFISSDERVKRHSLQAMLPKVTHNRLPSSVQNLKLMLETESRIGKESIFHRQELNVNSLLNMLLPIRLKSLTITGLDRYFPQWSWWNEKFLINTKELELPPSLVNLEVRNAFIQDKLVLPKLKRLAIYNSFFCDQELFHSHLHKSNKLIVLNCCLDQSVQEAEAFLSKLAPQRVQKPPEQIFLRRANRSIFLINGSSTPTLTM</sequence>
<accession>A0A9P8P1R0</accession>
<dbReference type="InterPro" id="IPR032675">
    <property type="entry name" value="LRR_dom_sf"/>
</dbReference>